<organism evidence="8 9">
    <name type="scientific">Ornithinimicrobium cryptoxanthini</name>
    <dbReference type="NCBI Taxonomy" id="2934161"/>
    <lineage>
        <taxon>Bacteria</taxon>
        <taxon>Bacillati</taxon>
        <taxon>Actinomycetota</taxon>
        <taxon>Actinomycetes</taxon>
        <taxon>Micrococcales</taxon>
        <taxon>Ornithinimicrobiaceae</taxon>
        <taxon>Ornithinimicrobium</taxon>
    </lineage>
</organism>
<evidence type="ECO:0000256" key="6">
    <source>
        <dbReference type="PIRNR" id="PIRNR000535"/>
    </source>
</evidence>
<keyword evidence="2 6" id="KW-0808">Transferase</keyword>
<proteinExistence type="inferred from homology"/>
<keyword evidence="4 8" id="KW-0418">Kinase</keyword>
<dbReference type="Gene3D" id="3.40.1190.20">
    <property type="match status" value="1"/>
</dbReference>
<evidence type="ECO:0000256" key="5">
    <source>
        <dbReference type="ARBA" id="ARBA00022840"/>
    </source>
</evidence>
<name>A0ABY4YEN2_9MICO</name>
<dbReference type="InterPro" id="IPR011611">
    <property type="entry name" value="PfkB_dom"/>
</dbReference>
<keyword evidence="9" id="KW-1185">Reference proteome</keyword>
<protein>
    <submittedName>
        <fullName evidence="8">PfkB family carbohydrate kinase</fullName>
    </submittedName>
</protein>
<feature type="domain" description="Carbohydrate kinase PfkB" evidence="7">
    <location>
        <begin position="36"/>
        <end position="300"/>
    </location>
</feature>
<dbReference type="InterPro" id="IPR029056">
    <property type="entry name" value="Ribokinase-like"/>
</dbReference>
<evidence type="ECO:0000256" key="3">
    <source>
        <dbReference type="ARBA" id="ARBA00022741"/>
    </source>
</evidence>
<sequence length="319" mass="33045">MSPPQASEPWVCVVAPTSVLMVEIENATGSDEAGPSHAEIHVHPGGQGLWVASMARSLDARVSVCGPFGGETGAILRQLAETDGLDVTAVEYAEGSAARVHDRRSGERKEVASMPAQALRRHETDEFFGAALVTGTEADVCVITGAQPADVLGADFFARLTHDLLVGGALVVADLSAEAAVQVAAQGPTLLKMSHLEVIAAGLADEETVDSLHWAARDLVAQGVGTMVVSRADEPTLVVDPEGSWLVHTPALSTVDHRGAGDSMTAAIAVGLGRGMPVLEAVRLGAAAGTLNVTRRGLGTGGRAQIERFATRVMIEELD</sequence>
<evidence type="ECO:0000256" key="4">
    <source>
        <dbReference type="ARBA" id="ARBA00022777"/>
    </source>
</evidence>
<keyword evidence="3" id="KW-0547">Nucleotide-binding</keyword>
<dbReference type="EMBL" id="CP099490">
    <property type="protein sequence ID" value="USQ75217.1"/>
    <property type="molecule type" value="Genomic_DNA"/>
</dbReference>
<accession>A0ABY4YEN2</accession>
<evidence type="ECO:0000313" key="9">
    <source>
        <dbReference type="Proteomes" id="UP001056535"/>
    </source>
</evidence>
<dbReference type="PANTHER" id="PTHR46566">
    <property type="entry name" value="1-PHOSPHOFRUCTOKINASE-RELATED"/>
    <property type="match status" value="1"/>
</dbReference>
<dbReference type="GO" id="GO:0016301">
    <property type="term" value="F:kinase activity"/>
    <property type="evidence" value="ECO:0007669"/>
    <property type="project" value="UniProtKB-KW"/>
</dbReference>
<dbReference type="Pfam" id="PF00294">
    <property type="entry name" value="PfkB"/>
    <property type="match status" value="1"/>
</dbReference>
<dbReference type="PANTHER" id="PTHR46566:SF2">
    <property type="entry name" value="ATP-DEPENDENT 6-PHOSPHOFRUCTOKINASE ISOZYME 2"/>
    <property type="match status" value="1"/>
</dbReference>
<gene>
    <name evidence="8" type="ORF">NF557_11325</name>
</gene>
<dbReference type="RefSeq" id="WP_252619431.1">
    <property type="nucleotide sequence ID" value="NZ_CP099490.1"/>
</dbReference>
<dbReference type="SUPFAM" id="SSF53613">
    <property type="entry name" value="Ribokinase-like"/>
    <property type="match status" value="1"/>
</dbReference>
<reference evidence="8" key="1">
    <citation type="submission" date="2022-06" db="EMBL/GenBank/DDBJ databases">
        <title>Ornithinimicrobium JY.X270.</title>
        <authorList>
            <person name="Huang Y."/>
        </authorList>
    </citation>
    <scope>NUCLEOTIDE SEQUENCE</scope>
    <source>
        <strain evidence="8">JY.X270</strain>
    </source>
</reference>
<keyword evidence="5" id="KW-0067">ATP-binding</keyword>
<dbReference type="InterPro" id="IPR017583">
    <property type="entry name" value="Tagatose/fructose_Pkinase"/>
</dbReference>
<evidence type="ECO:0000256" key="1">
    <source>
        <dbReference type="ARBA" id="ARBA00010688"/>
    </source>
</evidence>
<dbReference type="PIRSF" id="PIRSF000535">
    <property type="entry name" value="1PFK/6PFK/LacC"/>
    <property type="match status" value="1"/>
</dbReference>
<evidence type="ECO:0000313" key="8">
    <source>
        <dbReference type="EMBL" id="USQ75217.1"/>
    </source>
</evidence>
<dbReference type="Proteomes" id="UP001056535">
    <property type="component" value="Chromosome"/>
</dbReference>
<evidence type="ECO:0000259" key="7">
    <source>
        <dbReference type="Pfam" id="PF00294"/>
    </source>
</evidence>
<evidence type="ECO:0000256" key="2">
    <source>
        <dbReference type="ARBA" id="ARBA00022679"/>
    </source>
</evidence>
<comment type="similarity">
    <text evidence="1">Belongs to the carbohydrate kinase PfkB family.</text>
</comment>